<accession>A0A224XAI9</accession>
<evidence type="ECO:0000256" key="10">
    <source>
        <dbReference type="PIRSR" id="PIRSR038994-1"/>
    </source>
</evidence>
<dbReference type="Gene3D" id="3.20.20.140">
    <property type="entry name" value="Metal-dependent hydrolases"/>
    <property type="match status" value="1"/>
</dbReference>
<evidence type="ECO:0000313" key="15">
    <source>
        <dbReference type="Proteomes" id="UP000218689"/>
    </source>
</evidence>
<evidence type="ECO:0000259" key="13">
    <source>
        <dbReference type="Pfam" id="PF01979"/>
    </source>
</evidence>
<dbReference type="CDD" id="cd00854">
    <property type="entry name" value="NagA"/>
    <property type="match status" value="1"/>
</dbReference>
<reference evidence="15" key="1">
    <citation type="submission" date="2017-08" db="EMBL/GenBank/DDBJ databases">
        <title>Draft genome sequence of Lactococcus sp. strain Rs-Y01, isolated from the gut of the lower termite Reticulitermes speratus.</title>
        <authorList>
            <person name="Ohkuma M."/>
            <person name="Yuki M."/>
        </authorList>
    </citation>
    <scope>NUCLEOTIDE SEQUENCE [LARGE SCALE GENOMIC DNA]</scope>
    <source>
        <strain evidence="15">Rs-Y01</strain>
    </source>
</reference>
<evidence type="ECO:0000313" key="14">
    <source>
        <dbReference type="EMBL" id="GAX46735.1"/>
    </source>
</evidence>
<keyword evidence="15" id="KW-1185">Reference proteome</keyword>
<dbReference type="AlphaFoldDB" id="A0A224XAI9"/>
<dbReference type="GO" id="GO:0008448">
    <property type="term" value="F:N-acetylglucosamine-6-phosphate deacetylase activity"/>
    <property type="evidence" value="ECO:0007669"/>
    <property type="project" value="UniProtKB-EC"/>
</dbReference>
<evidence type="ECO:0000256" key="11">
    <source>
        <dbReference type="PIRSR" id="PIRSR038994-2"/>
    </source>
</evidence>
<feature type="binding site" evidence="12">
    <location>
        <position position="193"/>
    </location>
    <ligand>
        <name>Zn(2+)</name>
        <dbReference type="ChEBI" id="CHEBI:29105"/>
    </ligand>
</feature>
<evidence type="ECO:0000256" key="5">
    <source>
        <dbReference type="ARBA" id="ARBA00022801"/>
    </source>
</evidence>
<dbReference type="GO" id="GO:0006046">
    <property type="term" value="P:N-acetylglucosamine catabolic process"/>
    <property type="evidence" value="ECO:0007669"/>
    <property type="project" value="TreeGrafter"/>
</dbReference>
<dbReference type="InterPro" id="IPR003764">
    <property type="entry name" value="GlcNAc_6-P_deAcase"/>
</dbReference>
<comment type="pathway">
    <text evidence="8">Amino-sugar metabolism; N-acetylneuraminate degradation; D-fructose 6-phosphate from N-acetylneuraminate: step 4/5.</text>
</comment>
<evidence type="ECO:0000256" key="7">
    <source>
        <dbReference type="ARBA" id="ARBA00047647"/>
    </source>
</evidence>
<dbReference type="PIRSF" id="PIRSF038994">
    <property type="entry name" value="NagA"/>
    <property type="match status" value="1"/>
</dbReference>
<keyword evidence="5 9" id="KW-0378">Hydrolase</keyword>
<dbReference type="PANTHER" id="PTHR11113">
    <property type="entry name" value="N-ACETYLGLUCOSAMINE-6-PHOSPHATE DEACETYLASE"/>
    <property type="match status" value="1"/>
</dbReference>
<evidence type="ECO:0000256" key="1">
    <source>
        <dbReference type="ARBA" id="ARBA00010716"/>
    </source>
</evidence>
<dbReference type="Gene3D" id="2.30.40.10">
    <property type="entry name" value="Urease, subunit C, domain 1"/>
    <property type="match status" value="1"/>
</dbReference>
<keyword evidence="4 12" id="KW-0479">Metal-binding</keyword>
<comment type="caution">
    <text evidence="14">The sequence shown here is derived from an EMBL/GenBank/DDBJ whole genome shotgun (WGS) entry which is preliminary data.</text>
</comment>
<feature type="binding site" evidence="11">
    <location>
        <position position="138"/>
    </location>
    <ligand>
        <name>substrate</name>
    </ligand>
</feature>
<feature type="domain" description="Amidohydrolase-related" evidence="13">
    <location>
        <begin position="50"/>
        <end position="367"/>
    </location>
</feature>
<feature type="active site" description="Proton donor/acceptor" evidence="10">
    <location>
        <position position="272"/>
    </location>
</feature>
<evidence type="ECO:0000256" key="8">
    <source>
        <dbReference type="ARBA" id="ARBA00060590"/>
    </source>
</evidence>
<comment type="cofactor">
    <cofactor evidence="12">
        <name>a divalent metal cation</name>
        <dbReference type="ChEBI" id="CHEBI:60240"/>
    </cofactor>
    <text evidence="12">Binds 1 divalent metal cation per subunit.</text>
</comment>
<dbReference type="SUPFAM" id="SSF51338">
    <property type="entry name" value="Composite domain of metallo-dependent hydrolases"/>
    <property type="match status" value="1"/>
</dbReference>
<evidence type="ECO:0000256" key="6">
    <source>
        <dbReference type="ARBA" id="ARBA00023277"/>
    </source>
</evidence>
<feature type="binding site" evidence="11">
    <location>
        <begin position="306"/>
        <end position="308"/>
    </location>
    <ligand>
        <name>substrate</name>
    </ligand>
</feature>
<feature type="binding site" evidence="12">
    <location>
        <position position="214"/>
    </location>
    <ligand>
        <name>Zn(2+)</name>
        <dbReference type="ChEBI" id="CHEBI:29105"/>
    </ligand>
</feature>
<dbReference type="GO" id="GO:0046872">
    <property type="term" value="F:metal ion binding"/>
    <property type="evidence" value="ECO:0007669"/>
    <property type="project" value="UniProtKB-KW"/>
</dbReference>
<dbReference type="EMBL" id="BEDT01000001">
    <property type="protein sequence ID" value="GAX46735.1"/>
    <property type="molecule type" value="Genomic_DNA"/>
</dbReference>
<gene>
    <name evidence="14" type="ORF">RsY01_314</name>
</gene>
<dbReference type="EC" id="3.5.1.25" evidence="2"/>
<evidence type="ECO:0000256" key="9">
    <source>
        <dbReference type="PIRNR" id="PIRNR038994"/>
    </source>
</evidence>
<evidence type="ECO:0000256" key="2">
    <source>
        <dbReference type="ARBA" id="ARBA00011899"/>
    </source>
</evidence>
<evidence type="ECO:0000256" key="4">
    <source>
        <dbReference type="ARBA" id="ARBA00022723"/>
    </source>
</evidence>
<proteinExistence type="inferred from homology"/>
<sequence length="383" mass="40893">MSKYYLHADRFFLPSSVEMGGYLAVEDGVFGAYTKEKPVGDILDYSGKWLAPGLVDTHIHGYHGHDVMDHDVAGLEAISQGLLSCGVTSFLPSTLTSTVEILNDVCETIGQHHQEVTGAKIQGIFFEGPFFTEKHKGAQNPSYFTDPDLAVFKKWQDLSGGMIKKIAIAPEREGAAEFTAALVNEGVSVALGHSDATYEQAKASVEAGASVFVHTYNGMSGLSHREPGMVGAAMTSAGTVAELICDGHHVHPVAAKALIQAKTPDNIALITDCMRAGGMPDGDYFLGEFPVIVKDGAARLKNGGSLAGSILRLFEGVKNVVDWNLATVADAIYMATEVPARSCHIDHVCGSIRLGRAADFIILSDKLDLEETYLDGVSVYQKG</sequence>
<evidence type="ECO:0000256" key="12">
    <source>
        <dbReference type="PIRSR" id="PIRSR038994-3"/>
    </source>
</evidence>
<dbReference type="PANTHER" id="PTHR11113:SF14">
    <property type="entry name" value="N-ACETYLGLUCOSAMINE-6-PHOSPHATE DEACETYLASE"/>
    <property type="match status" value="1"/>
</dbReference>
<organism evidence="14 15">
    <name type="scientific">Pseudolactococcus reticulitermitis</name>
    <dbReference type="NCBI Taxonomy" id="2025039"/>
    <lineage>
        <taxon>Bacteria</taxon>
        <taxon>Bacillati</taxon>
        <taxon>Bacillota</taxon>
        <taxon>Bacilli</taxon>
        <taxon>Lactobacillales</taxon>
        <taxon>Streptococcaceae</taxon>
        <taxon>Pseudolactococcus</taxon>
    </lineage>
</organism>
<evidence type="ECO:0000256" key="3">
    <source>
        <dbReference type="ARBA" id="ARBA00018029"/>
    </source>
</evidence>
<dbReference type="InterPro" id="IPR011059">
    <property type="entry name" value="Metal-dep_hydrolase_composite"/>
</dbReference>
<dbReference type="NCBIfam" id="TIGR00221">
    <property type="entry name" value="nagA"/>
    <property type="match status" value="1"/>
</dbReference>
<feature type="binding site" evidence="11">
    <location>
        <position position="225"/>
    </location>
    <ligand>
        <name>substrate</name>
    </ligand>
</feature>
<comment type="catalytic activity">
    <reaction evidence="7">
        <text>N-acetyl-D-glucosamine 6-phosphate + H2O = D-glucosamine 6-phosphate + acetate</text>
        <dbReference type="Rhea" id="RHEA:22936"/>
        <dbReference type="ChEBI" id="CHEBI:15377"/>
        <dbReference type="ChEBI" id="CHEBI:30089"/>
        <dbReference type="ChEBI" id="CHEBI:57513"/>
        <dbReference type="ChEBI" id="CHEBI:58725"/>
        <dbReference type="EC" id="3.5.1.25"/>
    </reaction>
</comment>
<comment type="similarity">
    <text evidence="1 9">Belongs to the metallo-dependent hydrolases superfamily. NagA family.</text>
</comment>
<dbReference type="InterPro" id="IPR006680">
    <property type="entry name" value="Amidohydro-rel"/>
</dbReference>
<dbReference type="FunFam" id="3.20.20.140:FF:000004">
    <property type="entry name" value="N-acetylglucosamine-6-phosphate deacetylase"/>
    <property type="match status" value="1"/>
</dbReference>
<protein>
    <recommendedName>
        <fullName evidence="3">N-acetylglucosamine-6-phosphate deacetylase</fullName>
        <ecNumber evidence="2">3.5.1.25</ecNumber>
    </recommendedName>
</protein>
<feature type="binding site" evidence="11">
    <location>
        <begin position="217"/>
        <end position="218"/>
    </location>
    <ligand>
        <name>substrate</name>
    </ligand>
</feature>
<dbReference type="Pfam" id="PF01979">
    <property type="entry name" value="Amidohydro_1"/>
    <property type="match status" value="1"/>
</dbReference>
<keyword evidence="6 9" id="KW-0119">Carbohydrate metabolism</keyword>
<dbReference type="InterPro" id="IPR032466">
    <property type="entry name" value="Metal_Hydrolase"/>
</dbReference>
<dbReference type="SUPFAM" id="SSF51556">
    <property type="entry name" value="Metallo-dependent hydrolases"/>
    <property type="match status" value="1"/>
</dbReference>
<name>A0A224XAI9_9LACT</name>
<feature type="binding site" evidence="11">
    <location>
        <position position="249"/>
    </location>
    <ligand>
        <name>substrate</name>
    </ligand>
</feature>
<dbReference type="Proteomes" id="UP000218689">
    <property type="component" value="Unassembled WGS sequence"/>
</dbReference>
<feature type="binding site" evidence="12">
    <location>
        <position position="127"/>
    </location>
    <ligand>
        <name>Zn(2+)</name>
        <dbReference type="ChEBI" id="CHEBI:29105"/>
    </ligand>
</feature>